<sequence>MGREFLAGPGLYDWRGEISASLGLWWEERGWRKRSGGRRGEGGRSLMAMQRGEPRPLSPLLRKILVVPLWLGTQYPQGCVGVRVNRGYHCLPTSHRHPAPTSCTISSASPRNPPTLSRLPPSQTPTLSLPSPRNPLAPLQGHSPVGPLPQASDSAGSL</sequence>
<reference evidence="2 3" key="2">
    <citation type="submission" date="2019-04" db="EMBL/GenBank/DDBJ databases">
        <title>The genome sequence of big-headed turtle.</title>
        <authorList>
            <person name="Gong S."/>
        </authorList>
    </citation>
    <scope>NUCLEOTIDE SEQUENCE [LARGE SCALE GENOMIC DNA]</scope>
    <source>
        <strain evidence="2">DO16091913</strain>
        <tissue evidence="2">Muscle</tissue>
    </source>
</reference>
<evidence type="ECO:0000256" key="1">
    <source>
        <dbReference type="SAM" id="MobiDB-lite"/>
    </source>
</evidence>
<feature type="region of interest" description="Disordered" evidence="1">
    <location>
        <begin position="95"/>
        <end position="158"/>
    </location>
</feature>
<feature type="compositionally biased region" description="Polar residues" evidence="1">
    <location>
        <begin position="101"/>
        <end position="110"/>
    </location>
</feature>
<gene>
    <name evidence="2" type="ORF">DR999_PMT14434</name>
</gene>
<dbReference type="Proteomes" id="UP000297703">
    <property type="component" value="Unassembled WGS sequence"/>
</dbReference>
<evidence type="ECO:0000313" key="2">
    <source>
        <dbReference type="EMBL" id="TFK03211.1"/>
    </source>
</evidence>
<dbReference type="EMBL" id="QXTE01000165">
    <property type="protein sequence ID" value="TFK03211.1"/>
    <property type="molecule type" value="Genomic_DNA"/>
</dbReference>
<comment type="caution">
    <text evidence="2">The sequence shown here is derived from an EMBL/GenBank/DDBJ whole genome shotgun (WGS) entry which is preliminary data.</text>
</comment>
<evidence type="ECO:0000313" key="3">
    <source>
        <dbReference type="Proteomes" id="UP000297703"/>
    </source>
</evidence>
<dbReference type="AlphaFoldDB" id="A0A4D9DYK4"/>
<name>A0A4D9DYK4_9SAUR</name>
<protein>
    <submittedName>
        <fullName evidence="2">Tubulin-specific chaperone cofactor E-like protein</fullName>
    </submittedName>
</protein>
<reference evidence="2 3" key="1">
    <citation type="submission" date="2019-04" db="EMBL/GenBank/DDBJ databases">
        <title>Draft genome of the big-headed turtle Platysternon megacephalum.</title>
        <authorList>
            <person name="Gong S."/>
        </authorList>
    </citation>
    <scope>NUCLEOTIDE SEQUENCE [LARGE SCALE GENOMIC DNA]</scope>
    <source>
        <strain evidence="2">DO16091913</strain>
        <tissue evidence="2">Muscle</tissue>
    </source>
</reference>
<organism evidence="2 3">
    <name type="scientific">Platysternon megacephalum</name>
    <name type="common">big-headed turtle</name>
    <dbReference type="NCBI Taxonomy" id="55544"/>
    <lineage>
        <taxon>Eukaryota</taxon>
        <taxon>Metazoa</taxon>
        <taxon>Chordata</taxon>
        <taxon>Craniata</taxon>
        <taxon>Vertebrata</taxon>
        <taxon>Euteleostomi</taxon>
        <taxon>Archelosauria</taxon>
        <taxon>Testudinata</taxon>
        <taxon>Testudines</taxon>
        <taxon>Cryptodira</taxon>
        <taxon>Durocryptodira</taxon>
        <taxon>Testudinoidea</taxon>
        <taxon>Platysternidae</taxon>
        <taxon>Platysternon</taxon>
    </lineage>
</organism>
<accession>A0A4D9DYK4</accession>
<feature type="compositionally biased region" description="Low complexity" evidence="1">
    <location>
        <begin position="114"/>
        <end position="131"/>
    </location>
</feature>
<keyword evidence="3" id="KW-1185">Reference proteome</keyword>
<proteinExistence type="predicted"/>